<dbReference type="InterPro" id="IPR004113">
    <property type="entry name" value="FAD-bd_oxidored_4_C"/>
</dbReference>
<comment type="cofactor">
    <cofactor evidence="1">
        <name>FAD</name>
        <dbReference type="ChEBI" id="CHEBI:57692"/>
    </cofactor>
</comment>
<dbReference type="SUPFAM" id="SSF56176">
    <property type="entry name" value="FAD-binding/transporter-associated domain-like"/>
    <property type="match status" value="1"/>
</dbReference>
<organism evidence="6 7">
    <name type="scientific">Ketogulonicigenium robustum</name>
    <dbReference type="NCBI Taxonomy" id="92947"/>
    <lineage>
        <taxon>Bacteria</taxon>
        <taxon>Pseudomonadati</taxon>
        <taxon>Pseudomonadota</taxon>
        <taxon>Alphaproteobacteria</taxon>
        <taxon>Rhodobacterales</taxon>
        <taxon>Roseobacteraceae</taxon>
        <taxon>Ketogulonicigenium</taxon>
    </lineage>
</organism>
<accession>A0A1W6NXF6</accession>
<dbReference type="Pfam" id="PF01565">
    <property type="entry name" value="FAD_binding_4"/>
    <property type="match status" value="1"/>
</dbReference>
<proteinExistence type="inferred from homology"/>
<reference evidence="6 7" key="1">
    <citation type="submission" date="2017-02" db="EMBL/GenBank/DDBJ databases">
        <title>Ketogulonicigenium robustum SPU B003 Genome sequencing and assembly.</title>
        <authorList>
            <person name="Li Y."/>
            <person name="Liu L."/>
            <person name="Wang C."/>
            <person name="Zhang M."/>
            <person name="Zhang T."/>
            <person name="Zhang Y."/>
        </authorList>
    </citation>
    <scope>NUCLEOTIDE SEQUENCE [LARGE SCALE GENOMIC DNA]</scope>
    <source>
        <strain evidence="6 7">SPU_B003</strain>
    </source>
</reference>
<dbReference type="SUPFAM" id="SSF55103">
    <property type="entry name" value="FAD-linked oxidases, C-terminal domain"/>
    <property type="match status" value="1"/>
</dbReference>
<dbReference type="InterPro" id="IPR016167">
    <property type="entry name" value="FAD-bd_PCMH_sub1"/>
</dbReference>
<feature type="domain" description="FAD-binding PCMH-type" evidence="5">
    <location>
        <begin position="38"/>
        <end position="220"/>
    </location>
</feature>
<evidence type="ECO:0000313" key="7">
    <source>
        <dbReference type="Proteomes" id="UP000242447"/>
    </source>
</evidence>
<dbReference type="PANTHER" id="PTHR43716">
    <property type="entry name" value="D-2-HYDROXYGLUTARATE DEHYDROGENASE, MITOCHONDRIAL"/>
    <property type="match status" value="1"/>
</dbReference>
<keyword evidence="4" id="KW-0274">FAD</keyword>
<protein>
    <submittedName>
        <fullName evidence="6">FAD linked oxidase-like protein</fullName>
    </submittedName>
</protein>
<dbReference type="GO" id="GO:0071949">
    <property type="term" value="F:FAD binding"/>
    <property type="evidence" value="ECO:0007669"/>
    <property type="project" value="InterPro"/>
</dbReference>
<evidence type="ECO:0000313" key="6">
    <source>
        <dbReference type="EMBL" id="ARO13925.1"/>
    </source>
</evidence>
<evidence type="ECO:0000256" key="2">
    <source>
        <dbReference type="ARBA" id="ARBA00008000"/>
    </source>
</evidence>
<dbReference type="PROSITE" id="PS51387">
    <property type="entry name" value="FAD_PCMH"/>
    <property type="match status" value="1"/>
</dbReference>
<evidence type="ECO:0000256" key="1">
    <source>
        <dbReference type="ARBA" id="ARBA00001974"/>
    </source>
</evidence>
<dbReference type="RefSeq" id="WP_085785556.1">
    <property type="nucleotide sequence ID" value="NZ_CP019937.1"/>
</dbReference>
<dbReference type="Gene3D" id="3.30.70.2740">
    <property type="match status" value="1"/>
</dbReference>
<name>A0A1W6NXF6_9RHOB</name>
<dbReference type="EMBL" id="CP019937">
    <property type="protein sequence ID" value="ARO13925.1"/>
    <property type="molecule type" value="Genomic_DNA"/>
</dbReference>
<sequence>MSVELNDADESFITGLRDILPAAAFLEASDTFLTEPRGRYKGKGVVVAPDTTEQVAALVKACYDARVGIVPHGGGTGLVGAQVLTEGRIPVILSLSRMTKVREIYPEEGVMIADAGAVLADLQQAARDAGKMFALSLGSEGTARIGGLLSTNAGGLNVLRYGTARAQCLGLEVVTPEGEIWHGLTRLHKDNTGYDLRDIFIGAEGTLGVITGAALKLATIPAVEATALLAVESPAAALSLLSLSRDIVGEGVSGFELMSRVGFEFLMETGLLQASPLQPLPDWQVLLRIGLPAGADVEAVLEHIFTAASERGLVYDGLIATTLAEAERLWTIRETIPEGNRLIGSVASHDISLPLSRIPDFIPEAARRIHDVAPLRINCFGHLGDGNLHYNAFPRAGENRAIYEGIRSQISRIVHDLAVEMGGSFSAEHGVGRLKVGDVERYSDPVRLNMMRRIKAVLDPNGIMNPGAMLR</sequence>
<dbReference type="InterPro" id="IPR036318">
    <property type="entry name" value="FAD-bd_PCMH-like_sf"/>
</dbReference>
<dbReference type="AlphaFoldDB" id="A0A1W6NXF6"/>
<comment type="similarity">
    <text evidence="2">Belongs to the FAD-binding oxidoreductase/transferase type 4 family.</text>
</comment>
<dbReference type="InterPro" id="IPR006094">
    <property type="entry name" value="Oxid_FAD_bind_N"/>
</dbReference>
<dbReference type="InterPro" id="IPR016171">
    <property type="entry name" value="Vanillyl_alc_oxidase_C-sub2"/>
</dbReference>
<dbReference type="Gene3D" id="3.30.70.2190">
    <property type="match status" value="1"/>
</dbReference>
<dbReference type="STRING" id="92947.BVG79_00573"/>
<evidence type="ECO:0000256" key="4">
    <source>
        <dbReference type="ARBA" id="ARBA00022827"/>
    </source>
</evidence>
<dbReference type="Gene3D" id="3.30.43.10">
    <property type="entry name" value="Uridine Diphospho-n-acetylenolpyruvylglucosamine Reductase, domain 2"/>
    <property type="match status" value="1"/>
</dbReference>
<evidence type="ECO:0000256" key="3">
    <source>
        <dbReference type="ARBA" id="ARBA00022630"/>
    </source>
</evidence>
<dbReference type="GO" id="GO:0003824">
    <property type="term" value="F:catalytic activity"/>
    <property type="evidence" value="ECO:0007669"/>
    <property type="project" value="InterPro"/>
</dbReference>
<dbReference type="GO" id="GO:0022904">
    <property type="term" value="P:respiratory electron transport chain"/>
    <property type="evidence" value="ECO:0007669"/>
    <property type="project" value="TreeGrafter"/>
</dbReference>
<dbReference type="Gene3D" id="1.10.45.10">
    <property type="entry name" value="Vanillyl-alcohol Oxidase, Chain A, domain 4"/>
    <property type="match status" value="1"/>
</dbReference>
<dbReference type="KEGG" id="kro:BVG79_00573"/>
<dbReference type="InterPro" id="IPR016164">
    <property type="entry name" value="FAD-linked_Oxase-like_C"/>
</dbReference>
<dbReference type="FunFam" id="1.10.45.10:FF:000001">
    <property type="entry name" value="D-lactate dehydrogenase mitochondrial"/>
    <property type="match status" value="1"/>
</dbReference>
<dbReference type="InterPro" id="IPR051264">
    <property type="entry name" value="FAD-oxidored/transferase_4"/>
</dbReference>
<keyword evidence="3" id="KW-0285">Flavoprotein</keyword>
<evidence type="ECO:0000259" key="5">
    <source>
        <dbReference type="PROSITE" id="PS51387"/>
    </source>
</evidence>
<dbReference type="InterPro" id="IPR016169">
    <property type="entry name" value="FAD-bd_PCMH_sub2"/>
</dbReference>
<dbReference type="PANTHER" id="PTHR43716:SF2">
    <property type="entry name" value="BLL6224 PROTEIN"/>
    <property type="match status" value="1"/>
</dbReference>
<dbReference type="Pfam" id="PF02913">
    <property type="entry name" value="FAD-oxidase_C"/>
    <property type="match status" value="1"/>
</dbReference>
<dbReference type="InterPro" id="IPR016166">
    <property type="entry name" value="FAD-bd_PCMH"/>
</dbReference>
<dbReference type="Proteomes" id="UP000242447">
    <property type="component" value="Chromosome"/>
</dbReference>
<dbReference type="OrthoDB" id="9811557at2"/>
<gene>
    <name evidence="6" type="primary">ygcU</name>
    <name evidence="6" type="ORF">BVG79_00573</name>
</gene>
<dbReference type="Gene3D" id="3.30.465.10">
    <property type="match status" value="1"/>
</dbReference>
<keyword evidence="7" id="KW-1185">Reference proteome</keyword>